<dbReference type="Pfam" id="PF01554">
    <property type="entry name" value="MatE"/>
    <property type="match status" value="2"/>
</dbReference>
<reference evidence="8" key="2">
    <citation type="journal article" date="2020" name="Biochim Biophys Acta Biomembr">
        <title>Structural biology of the multidrug and toxic compound extrusion superfamily transporters.</title>
        <authorList>
            <person name="Kusakizako T."/>
            <person name="Miyauchi H."/>
            <person name="Ishitani R."/>
            <person name="Nureki O."/>
        </authorList>
    </citation>
    <scope>NUCLEOTIDE SEQUENCE</scope>
</reference>
<comment type="similarity">
    <text evidence="2">Belongs to the multi antimicrobial extrusion (MATE) (TC 2.A.66.1) family.</text>
</comment>
<dbReference type="GO" id="GO:0015297">
    <property type="term" value="F:antiporter activity"/>
    <property type="evidence" value="ECO:0007669"/>
    <property type="project" value="InterPro"/>
</dbReference>
<feature type="transmembrane region" description="Helical" evidence="6">
    <location>
        <begin position="274"/>
        <end position="293"/>
    </location>
</feature>
<reference evidence="8" key="1">
    <citation type="journal article" date="2015" name="Nat. Commun.">
        <title>Structural basis for the blockade of MATE multidrug efflux pumps.</title>
        <authorList>
            <person name="Radchenko M."/>
            <person name="Symersky J."/>
            <person name="Nie R."/>
            <person name="Lu M."/>
        </authorList>
    </citation>
    <scope>NUCLEOTIDE SEQUENCE</scope>
</reference>
<sequence length="446" mass="46062">MTTSSATSDTAAPRADTPTHREIVALAVPLILSSLTQPLLSAVDTALAGHMRDATSLGAVTLGAQAFNLVFWGFVFLRMGTAALTAQARGARDSRAESDLLMRALGLAVGAGALLVLLRAPLLGLLADLFDAQGALRARAFDYCGARIWSLPFGLANYVILGWLLGARRAMTGLALQLLVNAVNLAVALALVLGFDAGVAGLGAATAVADATGCIAGLVLLARAGLLRLPGAALRDAAAWRALVAMNGTLLVRTAALLAVFSAFTRHGAGQGEVILAANGVLMSVATFVTYGIDGFANAAQTLVGTAIGARDPAQARRAVLRPLLWAGLLALPCVVALWLAGPPLIDAMTDLPEVRAAARRHLLWLALWPVAAVGAFMFDGIYIGAVLLRELMWAVLGAAVLFFVAVGPAMAVLGNHGLWLVLDLFLLLRGAVLGGWLRRVVAKAG</sequence>
<keyword evidence="7" id="KW-1185">Reference proteome</keyword>
<dbReference type="GO" id="GO:0005886">
    <property type="term" value="C:plasma membrane"/>
    <property type="evidence" value="ECO:0007669"/>
    <property type="project" value="TreeGrafter"/>
</dbReference>
<protein>
    <submittedName>
        <fullName evidence="8">MATE family efflux transporter</fullName>
    </submittedName>
</protein>
<feature type="transmembrane region" description="Helical" evidence="6">
    <location>
        <begin position="238"/>
        <end position="262"/>
    </location>
</feature>
<evidence type="ECO:0000313" key="7">
    <source>
        <dbReference type="Proteomes" id="UP000675920"/>
    </source>
</evidence>
<keyword evidence="4 6" id="KW-1133">Transmembrane helix</keyword>
<evidence type="ECO:0000256" key="4">
    <source>
        <dbReference type="ARBA" id="ARBA00022989"/>
    </source>
</evidence>
<feature type="transmembrane region" description="Helical" evidence="6">
    <location>
        <begin position="201"/>
        <end position="226"/>
    </location>
</feature>
<feature type="transmembrane region" description="Helical" evidence="6">
    <location>
        <begin position="146"/>
        <end position="166"/>
    </location>
</feature>
<dbReference type="GO" id="GO:0042910">
    <property type="term" value="F:xenobiotic transmembrane transporter activity"/>
    <property type="evidence" value="ECO:0007669"/>
    <property type="project" value="InterPro"/>
</dbReference>
<feature type="transmembrane region" description="Helical" evidence="6">
    <location>
        <begin position="23"/>
        <end position="43"/>
    </location>
</feature>
<dbReference type="InterPro" id="IPR002528">
    <property type="entry name" value="MATE_fam"/>
</dbReference>
<keyword evidence="5 6" id="KW-0472">Membrane</keyword>
<evidence type="ECO:0000256" key="1">
    <source>
        <dbReference type="ARBA" id="ARBA00004141"/>
    </source>
</evidence>
<accession>A0A8B6X6M1</accession>
<comment type="subcellular location">
    <subcellularLocation>
        <location evidence="1">Membrane</location>
        <topology evidence="1">Multi-pass membrane protein</topology>
    </subcellularLocation>
</comment>
<reference evidence="8" key="4">
    <citation type="submission" date="2025-08" db="UniProtKB">
        <authorList>
            <consortium name="RefSeq"/>
        </authorList>
    </citation>
    <scope>IDENTIFICATION</scope>
</reference>
<feature type="transmembrane region" description="Helical" evidence="6">
    <location>
        <begin position="392"/>
        <end position="412"/>
    </location>
</feature>
<dbReference type="PANTHER" id="PTHR42893">
    <property type="entry name" value="PROTEIN DETOXIFICATION 44, CHLOROPLASTIC-RELATED"/>
    <property type="match status" value="1"/>
</dbReference>
<evidence type="ECO:0000256" key="5">
    <source>
        <dbReference type="ARBA" id="ARBA00023136"/>
    </source>
</evidence>
<feature type="transmembrane region" description="Helical" evidence="6">
    <location>
        <begin position="362"/>
        <end position="385"/>
    </location>
</feature>
<organism evidence="7 8">
    <name type="scientific">Derxia gummosa DSM 723</name>
    <dbReference type="NCBI Taxonomy" id="1121388"/>
    <lineage>
        <taxon>Bacteria</taxon>
        <taxon>Pseudomonadati</taxon>
        <taxon>Pseudomonadota</taxon>
        <taxon>Betaproteobacteria</taxon>
        <taxon>Burkholderiales</taxon>
        <taxon>Alcaligenaceae</taxon>
        <taxon>Derxia</taxon>
    </lineage>
</organism>
<dbReference type="PANTHER" id="PTHR42893:SF46">
    <property type="entry name" value="PROTEIN DETOXIFICATION 44, CHLOROPLASTIC"/>
    <property type="match status" value="1"/>
</dbReference>
<feature type="transmembrane region" description="Helical" evidence="6">
    <location>
        <begin position="324"/>
        <end position="342"/>
    </location>
</feature>
<feature type="transmembrane region" description="Helical" evidence="6">
    <location>
        <begin position="100"/>
        <end position="126"/>
    </location>
</feature>
<dbReference type="CDD" id="cd13136">
    <property type="entry name" value="MATE_DinF_like"/>
    <property type="match status" value="1"/>
</dbReference>
<evidence type="ECO:0000256" key="6">
    <source>
        <dbReference type="SAM" id="Phobius"/>
    </source>
</evidence>
<dbReference type="Proteomes" id="UP000675920">
    <property type="component" value="Unplaced"/>
</dbReference>
<dbReference type="InterPro" id="IPR044644">
    <property type="entry name" value="DinF-like"/>
</dbReference>
<evidence type="ECO:0000313" key="8">
    <source>
        <dbReference type="RefSeq" id="WP_028312756.1"/>
    </source>
</evidence>
<dbReference type="NCBIfam" id="TIGR00797">
    <property type="entry name" value="matE"/>
    <property type="match status" value="1"/>
</dbReference>
<evidence type="ECO:0000256" key="3">
    <source>
        <dbReference type="ARBA" id="ARBA00022692"/>
    </source>
</evidence>
<name>A0A8B6X6M1_9BURK</name>
<reference evidence="8" key="3">
    <citation type="journal article" date="2021" name="J. Mol. Biol.">
        <title>Principles of Alternating Access in Multidrug and Toxin Extrusion (MATE) Transporters.</title>
        <authorList>
            <person name="Claxton D.P."/>
            <person name="Jagessar K.L."/>
            <person name="Mchaourab H.S."/>
        </authorList>
    </citation>
    <scope>NUCLEOTIDE SEQUENCE</scope>
</reference>
<keyword evidence="3 6" id="KW-0812">Transmembrane</keyword>
<feature type="transmembrane region" description="Helical" evidence="6">
    <location>
        <begin position="418"/>
        <end position="438"/>
    </location>
</feature>
<feature type="transmembrane region" description="Helical" evidence="6">
    <location>
        <begin position="55"/>
        <end position="79"/>
    </location>
</feature>
<dbReference type="RefSeq" id="WP_028312756.1">
    <property type="nucleotide sequence ID" value="NZ_KI519499.1"/>
</dbReference>
<evidence type="ECO:0000256" key="2">
    <source>
        <dbReference type="ARBA" id="ARBA00010199"/>
    </source>
</evidence>
<feature type="transmembrane region" description="Helical" evidence="6">
    <location>
        <begin position="178"/>
        <end position="195"/>
    </location>
</feature>
<proteinExistence type="inferred from homology"/>
<dbReference type="AlphaFoldDB" id="A0A8B6X6M1"/>